<accession>A0A819G473</accession>
<dbReference type="AlphaFoldDB" id="A0A819G473"/>
<proteinExistence type="inferred from homology"/>
<comment type="cofactor">
    <cofactor evidence="1 9">
        <name>heme</name>
        <dbReference type="ChEBI" id="CHEBI:30413"/>
    </cofactor>
</comment>
<dbReference type="GO" id="GO:0008395">
    <property type="term" value="F:steroid hydroxylase activity"/>
    <property type="evidence" value="ECO:0007669"/>
    <property type="project" value="TreeGrafter"/>
</dbReference>
<evidence type="ECO:0000256" key="4">
    <source>
        <dbReference type="ARBA" id="ARBA00022723"/>
    </source>
</evidence>
<dbReference type="EMBL" id="CAJOBG010000941">
    <property type="protein sequence ID" value="CAF3875923.1"/>
    <property type="molecule type" value="Genomic_DNA"/>
</dbReference>
<comment type="similarity">
    <text evidence="2">Belongs to the cytochrome P450 family.</text>
</comment>
<dbReference type="InterPro" id="IPR017972">
    <property type="entry name" value="Cyt_P450_CS"/>
</dbReference>
<evidence type="ECO:0000256" key="2">
    <source>
        <dbReference type="ARBA" id="ARBA00010617"/>
    </source>
</evidence>
<dbReference type="PANTHER" id="PTHR24302:SF15">
    <property type="entry name" value="FATTY-ACID PEROXYGENASE"/>
    <property type="match status" value="1"/>
</dbReference>
<keyword evidence="7" id="KW-0503">Monooxygenase</keyword>
<dbReference type="InterPro" id="IPR036396">
    <property type="entry name" value="Cyt_P450_sf"/>
</dbReference>
<dbReference type="GO" id="GO:0005506">
    <property type="term" value="F:iron ion binding"/>
    <property type="evidence" value="ECO:0007669"/>
    <property type="project" value="InterPro"/>
</dbReference>
<evidence type="ECO:0000256" key="3">
    <source>
        <dbReference type="ARBA" id="ARBA00022617"/>
    </source>
</evidence>
<dbReference type="InterPro" id="IPR001806">
    <property type="entry name" value="Small_GTPase"/>
</dbReference>
<evidence type="ECO:0000256" key="1">
    <source>
        <dbReference type="ARBA" id="ARBA00001971"/>
    </source>
</evidence>
<dbReference type="GO" id="GO:0005525">
    <property type="term" value="F:GTP binding"/>
    <property type="evidence" value="ECO:0007669"/>
    <property type="project" value="InterPro"/>
</dbReference>
<evidence type="ECO:0008006" key="12">
    <source>
        <dbReference type="Google" id="ProtNLM"/>
    </source>
</evidence>
<comment type="function">
    <text evidence="8">Cytochromes P450 are a group of heme-thiolate monooxygenases. They oxidize a variety of structurally unrelated compounds, including steroids, fatty acids, and xenobiotics.</text>
</comment>
<organism evidence="10 11">
    <name type="scientific">Rotaria magnacalcarata</name>
    <dbReference type="NCBI Taxonomy" id="392030"/>
    <lineage>
        <taxon>Eukaryota</taxon>
        <taxon>Metazoa</taxon>
        <taxon>Spiralia</taxon>
        <taxon>Gnathifera</taxon>
        <taxon>Rotifera</taxon>
        <taxon>Eurotatoria</taxon>
        <taxon>Bdelloidea</taxon>
        <taxon>Philodinida</taxon>
        <taxon>Philodinidae</taxon>
        <taxon>Rotaria</taxon>
    </lineage>
</organism>
<name>A0A819G473_9BILA</name>
<keyword evidence="6 9" id="KW-0408">Iron</keyword>
<dbReference type="GO" id="GO:0016705">
    <property type="term" value="F:oxidoreductase activity, acting on paired donors, with incorporation or reduction of molecular oxygen"/>
    <property type="evidence" value="ECO:0007669"/>
    <property type="project" value="InterPro"/>
</dbReference>
<dbReference type="PRINTS" id="PR00463">
    <property type="entry name" value="EP450I"/>
</dbReference>
<dbReference type="Proteomes" id="UP000663866">
    <property type="component" value="Unassembled WGS sequence"/>
</dbReference>
<dbReference type="SUPFAM" id="SSF48264">
    <property type="entry name" value="Cytochrome P450"/>
    <property type="match status" value="1"/>
</dbReference>
<dbReference type="InterPro" id="IPR050705">
    <property type="entry name" value="Cytochrome_P450_3A"/>
</dbReference>
<sequence length="765" mass="89162">MCDRPIQIAVIGDKAVGKTSIIRQWLYNDYSSSHSTTRLATYHFTSLFNGQRLFHIRIIDTPRFDDANNTDPQQEWVRMYCFRRAHLFLLVFDINREETFSYIKNIYREIVRFRYHNNNNFYSQQPTENLVDMINGDDDQSTSHLPVIVVANKVDFISTDVRFANITLTNSRDIQQYVKKNFKSNTILCSAKYHWHLVLLFREVCRMLETVEDTVAKQAAQQARRRLQQHGKRCHVIQEVFIDMYPFIRLIICHSFRTASPNDIGMKEEINDFGIDGPTPTFFLGNVQDFAATKRISISIRNWTQQFGRIYGYFEGHTPVLVVSDPHLLHQIFREHFSKFHSRRQFPLEDRSARIGVHLFSATGSEWHRQRNIIQSAFSPSKMKRMIPSINDCLGDLMTKLDESIRTEPNGFDIYKLYKSLTMDVIWRCCFGIRTNMQNDPNNAFLIRAQQVFARENSTYLTTLLGIFIPELQPCWLSLHSWTNTIKSKLRQLLPFGERFIADDPNEWLKEHVEECIGQALNSSDEPDLLHLMLHATRTTSNSTDQQNCKQSSLTLNEVKQNLYLFMVAGYETVSTALAYVTYILVTHPKEQIKLRDHINSHLSKDTIDNYDTVKGMKYLDWFIRETLRMYPITPIVINRECSEEINVQGLCCISPGTKVTLDMYSLHYDNDLWGDVDTNIFCPERFSKKCNPLPWVAFGVGRRNCIGMQFALAEIKFAVIRLLQNYTILPSELANSELELVEMVTIAPKQVMVRLEKRTDREGE</sequence>
<keyword evidence="5" id="KW-0560">Oxidoreductase</keyword>
<evidence type="ECO:0000256" key="8">
    <source>
        <dbReference type="ARBA" id="ARBA00043906"/>
    </source>
</evidence>
<dbReference type="Gene3D" id="3.40.50.300">
    <property type="entry name" value="P-loop containing nucleotide triphosphate hydrolases"/>
    <property type="match status" value="1"/>
</dbReference>
<dbReference type="PROSITE" id="PS00086">
    <property type="entry name" value="CYTOCHROME_P450"/>
    <property type="match status" value="1"/>
</dbReference>
<dbReference type="Pfam" id="PF00067">
    <property type="entry name" value="p450"/>
    <property type="match status" value="1"/>
</dbReference>
<evidence type="ECO:0000256" key="7">
    <source>
        <dbReference type="ARBA" id="ARBA00023033"/>
    </source>
</evidence>
<dbReference type="Pfam" id="PF00071">
    <property type="entry name" value="Ras"/>
    <property type="match status" value="1"/>
</dbReference>
<dbReference type="PANTHER" id="PTHR24302">
    <property type="entry name" value="CYTOCHROME P450 FAMILY 3"/>
    <property type="match status" value="1"/>
</dbReference>
<dbReference type="GO" id="GO:0003924">
    <property type="term" value="F:GTPase activity"/>
    <property type="evidence" value="ECO:0007669"/>
    <property type="project" value="InterPro"/>
</dbReference>
<dbReference type="FunFam" id="1.10.630.10:FF:000182">
    <property type="entry name" value="Cytochrome P450 3A4"/>
    <property type="match status" value="1"/>
</dbReference>
<dbReference type="SUPFAM" id="SSF52540">
    <property type="entry name" value="P-loop containing nucleoside triphosphate hydrolases"/>
    <property type="match status" value="1"/>
</dbReference>
<evidence type="ECO:0000313" key="11">
    <source>
        <dbReference type="Proteomes" id="UP000663866"/>
    </source>
</evidence>
<evidence type="ECO:0000256" key="6">
    <source>
        <dbReference type="ARBA" id="ARBA00023004"/>
    </source>
</evidence>
<gene>
    <name evidence="10" type="ORF">OVN521_LOCUS8195</name>
</gene>
<dbReference type="InterPro" id="IPR001128">
    <property type="entry name" value="Cyt_P450"/>
</dbReference>
<reference evidence="10" key="1">
    <citation type="submission" date="2021-02" db="EMBL/GenBank/DDBJ databases">
        <authorList>
            <person name="Nowell W R."/>
        </authorList>
    </citation>
    <scope>NUCLEOTIDE SEQUENCE</scope>
</reference>
<evidence type="ECO:0000256" key="5">
    <source>
        <dbReference type="ARBA" id="ARBA00023002"/>
    </source>
</evidence>
<evidence type="ECO:0000256" key="9">
    <source>
        <dbReference type="PIRSR" id="PIRSR602401-1"/>
    </source>
</evidence>
<protein>
    <recommendedName>
        <fullName evidence="12">Cytochrome P450</fullName>
    </recommendedName>
</protein>
<dbReference type="InterPro" id="IPR027417">
    <property type="entry name" value="P-loop_NTPase"/>
</dbReference>
<dbReference type="PRINTS" id="PR00385">
    <property type="entry name" value="P450"/>
</dbReference>
<comment type="caution">
    <text evidence="10">The sequence shown here is derived from an EMBL/GenBank/DDBJ whole genome shotgun (WGS) entry which is preliminary data.</text>
</comment>
<dbReference type="InterPro" id="IPR002401">
    <property type="entry name" value="Cyt_P450_E_grp-I"/>
</dbReference>
<keyword evidence="11" id="KW-1185">Reference proteome</keyword>
<evidence type="ECO:0000313" key="10">
    <source>
        <dbReference type="EMBL" id="CAF3875923.1"/>
    </source>
</evidence>
<feature type="binding site" description="axial binding residue" evidence="9">
    <location>
        <position position="706"/>
    </location>
    <ligand>
        <name>heme</name>
        <dbReference type="ChEBI" id="CHEBI:30413"/>
    </ligand>
    <ligandPart>
        <name>Fe</name>
        <dbReference type="ChEBI" id="CHEBI:18248"/>
    </ligandPart>
</feature>
<keyword evidence="4 9" id="KW-0479">Metal-binding</keyword>
<dbReference type="Gene3D" id="1.10.630.10">
    <property type="entry name" value="Cytochrome P450"/>
    <property type="match status" value="1"/>
</dbReference>
<dbReference type="SMART" id="SM00173">
    <property type="entry name" value="RAS"/>
    <property type="match status" value="1"/>
</dbReference>
<dbReference type="PROSITE" id="PS51419">
    <property type="entry name" value="RAB"/>
    <property type="match status" value="1"/>
</dbReference>
<dbReference type="GO" id="GO:0020037">
    <property type="term" value="F:heme binding"/>
    <property type="evidence" value="ECO:0007669"/>
    <property type="project" value="InterPro"/>
</dbReference>
<keyword evidence="3 9" id="KW-0349">Heme</keyword>